<accession>A0A067S7P5</accession>
<evidence type="ECO:0000256" key="1">
    <source>
        <dbReference type="SAM" id="MobiDB-lite"/>
    </source>
</evidence>
<proteinExistence type="predicted"/>
<dbReference type="Proteomes" id="UP000027222">
    <property type="component" value="Unassembled WGS sequence"/>
</dbReference>
<evidence type="ECO:0000313" key="3">
    <source>
        <dbReference type="Proteomes" id="UP000027222"/>
    </source>
</evidence>
<feature type="compositionally biased region" description="Basic and acidic residues" evidence="1">
    <location>
        <begin position="47"/>
        <end position="57"/>
    </location>
</feature>
<feature type="region of interest" description="Disordered" evidence="1">
    <location>
        <begin position="1"/>
        <end position="59"/>
    </location>
</feature>
<dbReference type="HOGENOM" id="CLU_1012098_0_0_1"/>
<sequence>MSLQEYDDSPPGSEFTIRDPADADPHVNGDYIDMWPLEAENDSESSGSEREGERESEYSEVETVVQRVEWQRITHEMLREKQREIRRLKEEVRWKEAELERMKNTVSLQREVARKTGEEAEKISEERKQDRERKEQKRRVQAQLRREALGQKWQQQLEQTQFSPPADKIHAGSRWSVPLLAKSSTQKPTLSIQPLTLTAKDIDSSLITKQPDYSQFTTPAVLSVAESTSSLEQVSLDQINTPFCSLASSRTRSTDYGIYFTRRAIASWESGSSST</sequence>
<feature type="compositionally biased region" description="Basic and acidic residues" evidence="1">
    <location>
        <begin position="111"/>
        <end position="135"/>
    </location>
</feature>
<organism evidence="2 3">
    <name type="scientific">Galerina marginata (strain CBS 339.88)</name>
    <dbReference type="NCBI Taxonomy" id="685588"/>
    <lineage>
        <taxon>Eukaryota</taxon>
        <taxon>Fungi</taxon>
        <taxon>Dikarya</taxon>
        <taxon>Basidiomycota</taxon>
        <taxon>Agaricomycotina</taxon>
        <taxon>Agaricomycetes</taxon>
        <taxon>Agaricomycetidae</taxon>
        <taxon>Agaricales</taxon>
        <taxon>Agaricineae</taxon>
        <taxon>Strophariaceae</taxon>
        <taxon>Galerina</taxon>
    </lineage>
</organism>
<feature type="region of interest" description="Disordered" evidence="1">
    <location>
        <begin position="108"/>
        <end position="139"/>
    </location>
</feature>
<reference evidence="3" key="1">
    <citation type="journal article" date="2014" name="Proc. Natl. Acad. Sci. U.S.A.">
        <title>Extensive sampling of basidiomycete genomes demonstrates inadequacy of the white-rot/brown-rot paradigm for wood decay fungi.</title>
        <authorList>
            <person name="Riley R."/>
            <person name="Salamov A.A."/>
            <person name="Brown D.W."/>
            <person name="Nagy L.G."/>
            <person name="Floudas D."/>
            <person name="Held B.W."/>
            <person name="Levasseur A."/>
            <person name="Lombard V."/>
            <person name="Morin E."/>
            <person name="Otillar R."/>
            <person name="Lindquist E.A."/>
            <person name="Sun H."/>
            <person name="LaButti K.M."/>
            <person name="Schmutz J."/>
            <person name="Jabbour D."/>
            <person name="Luo H."/>
            <person name="Baker S.E."/>
            <person name="Pisabarro A.G."/>
            <person name="Walton J.D."/>
            <person name="Blanchette R.A."/>
            <person name="Henrissat B."/>
            <person name="Martin F."/>
            <person name="Cullen D."/>
            <person name="Hibbett D.S."/>
            <person name="Grigoriev I.V."/>
        </authorList>
    </citation>
    <scope>NUCLEOTIDE SEQUENCE [LARGE SCALE GENOMIC DNA]</scope>
    <source>
        <strain evidence="3">CBS 339.88</strain>
    </source>
</reference>
<name>A0A067S7P5_GALM3</name>
<feature type="compositionally biased region" description="Basic and acidic residues" evidence="1">
    <location>
        <begin position="16"/>
        <end position="27"/>
    </location>
</feature>
<protein>
    <submittedName>
        <fullName evidence="2">Uncharacterized protein</fullName>
    </submittedName>
</protein>
<gene>
    <name evidence="2" type="ORF">GALMADRAFT_259982</name>
</gene>
<dbReference type="EMBL" id="KL142430">
    <property type="protein sequence ID" value="KDR65922.1"/>
    <property type="molecule type" value="Genomic_DNA"/>
</dbReference>
<evidence type="ECO:0000313" key="2">
    <source>
        <dbReference type="EMBL" id="KDR65922.1"/>
    </source>
</evidence>
<dbReference type="AlphaFoldDB" id="A0A067S7P5"/>
<keyword evidence="3" id="KW-1185">Reference proteome</keyword>